<reference evidence="7 8" key="1">
    <citation type="submission" date="2020-02" db="EMBL/GenBank/DDBJ databases">
        <title>Draft genome sequence of Lactococcus sp. Hs30E4-3.</title>
        <authorList>
            <person name="Noda S."/>
            <person name="Yuki M."/>
            <person name="Ohkuma M."/>
        </authorList>
    </citation>
    <scope>NUCLEOTIDE SEQUENCE [LARGE SCALE GENOMIC DNA]</scope>
    <source>
        <strain evidence="7 8">Hs30E4-3</strain>
    </source>
</reference>
<proteinExistence type="predicted"/>
<protein>
    <submittedName>
        <fullName evidence="7">Sugar ABC transporter substrate-binding protein</fullName>
    </submittedName>
</protein>
<name>A0A6A0BC45_9LACT</name>
<keyword evidence="5" id="KW-0449">Lipoprotein</keyword>
<evidence type="ECO:0000256" key="1">
    <source>
        <dbReference type="ARBA" id="ARBA00022475"/>
    </source>
</evidence>
<evidence type="ECO:0000256" key="5">
    <source>
        <dbReference type="ARBA" id="ARBA00023288"/>
    </source>
</evidence>
<dbReference type="AlphaFoldDB" id="A0A6A0BC45"/>
<keyword evidence="1" id="KW-1003">Cell membrane</keyword>
<sequence length="557" mass="62171">MKSWKKSLLVGAVALTAVTALTACGSKKDKGADGAEDGSTKISADFSKAAMDTFEVGDQFKATEEFSVDILYRDHPNYPWEDDWLFNTELKKLTNVSVKPVVTPMSDLEQKRSLMISSGDAPTIMTNTNAGQEAQFVASGQILAVSDYLEYMPNFSAHMDDWGLADSIDSIRQKDGKFYMLPMMFETPNPDYSLAIRKDIFDKEGIEVPETWDDLKAALKTLKAKYPDNLLYSDRWSMNATLNWTGTEFDTAAGWGYNGNKFDEKADKYVYQGATDEYKELVTFFAGMVSEGLIDKESFTQDDPTAVEKFVNGKSFVIGTNAQEMVGMTDTMDQSIGKGKYEVVRIMLPAGPAGRVIDAKRINENGMMISAKIKENPNFKAILQFIDWLWFSENGQLFARWGVEGTTYTTEGDPKNGGKIVLAKDVNTRGLNPEGTKDLQKDFGFGNGVFAHGNATWLVNSIYNDTDKAWVEAMVAGSEYAAVNPPAPLDDLDAEELAIISTNLKDTVDQETLKFILGQRPLSDWDKYVKDLESKEMKKWEEKTNAAYKEYKEKYGK</sequence>
<accession>A0A6A0BC45</accession>
<dbReference type="InterPro" id="IPR050490">
    <property type="entry name" value="Bact_solute-bd_prot1"/>
</dbReference>
<dbReference type="InterPro" id="IPR006059">
    <property type="entry name" value="SBP"/>
</dbReference>
<evidence type="ECO:0000313" key="8">
    <source>
        <dbReference type="Proteomes" id="UP000480303"/>
    </source>
</evidence>
<dbReference type="EMBL" id="BLLI01000011">
    <property type="protein sequence ID" value="GFH42061.1"/>
    <property type="molecule type" value="Genomic_DNA"/>
</dbReference>
<gene>
    <name evidence="7" type="ORF">Hs30E_06120</name>
</gene>
<evidence type="ECO:0000256" key="3">
    <source>
        <dbReference type="ARBA" id="ARBA00023136"/>
    </source>
</evidence>
<evidence type="ECO:0000313" key="7">
    <source>
        <dbReference type="EMBL" id="GFH42061.1"/>
    </source>
</evidence>
<dbReference type="Gene3D" id="3.40.190.10">
    <property type="entry name" value="Periplasmic binding protein-like II"/>
    <property type="match status" value="2"/>
</dbReference>
<dbReference type="SUPFAM" id="SSF53850">
    <property type="entry name" value="Periplasmic binding protein-like II"/>
    <property type="match status" value="1"/>
</dbReference>
<keyword evidence="3" id="KW-0472">Membrane</keyword>
<dbReference type="PANTHER" id="PTHR43649">
    <property type="entry name" value="ARABINOSE-BINDING PROTEIN-RELATED"/>
    <property type="match status" value="1"/>
</dbReference>
<dbReference type="Pfam" id="PF01547">
    <property type="entry name" value="SBP_bac_1"/>
    <property type="match status" value="1"/>
</dbReference>
<keyword evidence="2 6" id="KW-0732">Signal</keyword>
<dbReference type="RefSeq" id="WP_172207865.1">
    <property type="nucleotide sequence ID" value="NZ_BLLI01000011.1"/>
</dbReference>
<feature type="signal peptide" evidence="6">
    <location>
        <begin position="1"/>
        <end position="22"/>
    </location>
</feature>
<dbReference type="PANTHER" id="PTHR43649:SF33">
    <property type="entry name" value="POLYGALACTURONAN_RHAMNOGALACTURONAN-BINDING PROTEIN YTCQ"/>
    <property type="match status" value="1"/>
</dbReference>
<evidence type="ECO:0000256" key="4">
    <source>
        <dbReference type="ARBA" id="ARBA00023139"/>
    </source>
</evidence>
<feature type="chain" id="PRO_5038503227" evidence="6">
    <location>
        <begin position="23"/>
        <end position="557"/>
    </location>
</feature>
<organism evidence="7 8">
    <name type="scientific">Pseudolactococcus hodotermopsidis</name>
    <dbReference type="NCBI Taxonomy" id="2709157"/>
    <lineage>
        <taxon>Bacteria</taxon>
        <taxon>Bacillati</taxon>
        <taxon>Bacillota</taxon>
        <taxon>Bacilli</taxon>
        <taxon>Lactobacillales</taxon>
        <taxon>Streptococcaceae</taxon>
        <taxon>Pseudolactococcus</taxon>
    </lineage>
</organism>
<dbReference type="Proteomes" id="UP000480303">
    <property type="component" value="Unassembled WGS sequence"/>
</dbReference>
<dbReference type="CDD" id="cd13583">
    <property type="entry name" value="PBP2_AlgQ_like_4"/>
    <property type="match status" value="1"/>
</dbReference>
<evidence type="ECO:0000256" key="2">
    <source>
        <dbReference type="ARBA" id="ARBA00022729"/>
    </source>
</evidence>
<comment type="caution">
    <text evidence="7">The sequence shown here is derived from an EMBL/GenBank/DDBJ whole genome shotgun (WGS) entry which is preliminary data.</text>
</comment>
<evidence type="ECO:0000256" key="6">
    <source>
        <dbReference type="SAM" id="SignalP"/>
    </source>
</evidence>
<keyword evidence="4" id="KW-0564">Palmitate</keyword>
<dbReference type="PROSITE" id="PS51257">
    <property type="entry name" value="PROKAR_LIPOPROTEIN"/>
    <property type="match status" value="1"/>
</dbReference>
<keyword evidence="8" id="KW-1185">Reference proteome</keyword>